<feature type="region of interest" description="Disordered" evidence="8">
    <location>
        <begin position="174"/>
        <end position="215"/>
    </location>
</feature>
<evidence type="ECO:0000256" key="4">
    <source>
        <dbReference type="ARBA" id="ARBA00022741"/>
    </source>
</evidence>
<accession>A0A7S1YXY1</accession>
<name>A0A7S1YXY1_TRICV</name>
<evidence type="ECO:0000256" key="8">
    <source>
        <dbReference type="SAM" id="MobiDB-lite"/>
    </source>
</evidence>
<reference evidence="10" key="1">
    <citation type="submission" date="2021-01" db="EMBL/GenBank/DDBJ databases">
        <authorList>
            <person name="Corre E."/>
            <person name="Pelletier E."/>
            <person name="Niang G."/>
            <person name="Scheremetjew M."/>
            <person name="Finn R."/>
            <person name="Kale V."/>
            <person name="Holt S."/>
            <person name="Cochrane G."/>
            <person name="Meng A."/>
            <person name="Brown T."/>
            <person name="Cohen L."/>
        </authorList>
    </citation>
    <scope>NUCLEOTIDE SEQUENCE</scope>
    <source>
        <strain evidence="10">Grunow 1884</strain>
    </source>
</reference>
<dbReference type="NCBIfam" id="TIGR03263">
    <property type="entry name" value="guanyl_kin"/>
    <property type="match status" value="1"/>
</dbReference>
<comment type="similarity">
    <text evidence="1">Belongs to the guanylate kinase family.</text>
</comment>
<feature type="compositionally biased region" description="Basic and acidic residues" evidence="8">
    <location>
        <begin position="402"/>
        <end position="419"/>
    </location>
</feature>
<dbReference type="GO" id="GO:0004385">
    <property type="term" value="F:GMP kinase activity"/>
    <property type="evidence" value="ECO:0007669"/>
    <property type="project" value="UniProtKB-EC"/>
</dbReference>
<evidence type="ECO:0000256" key="7">
    <source>
        <dbReference type="SAM" id="Coils"/>
    </source>
</evidence>
<keyword evidence="5" id="KW-0418">Kinase</keyword>
<dbReference type="EMBL" id="HBGO01003398">
    <property type="protein sequence ID" value="CAD9322455.1"/>
    <property type="molecule type" value="Transcribed_RNA"/>
</dbReference>
<dbReference type="AlphaFoldDB" id="A0A7S1YXY1"/>
<keyword evidence="7" id="KW-0175">Coiled coil</keyword>
<evidence type="ECO:0000256" key="6">
    <source>
        <dbReference type="ARBA" id="ARBA00022840"/>
    </source>
</evidence>
<feature type="compositionally biased region" description="Basic and acidic residues" evidence="8">
    <location>
        <begin position="190"/>
        <end position="199"/>
    </location>
</feature>
<evidence type="ECO:0000256" key="2">
    <source>
        <dbReference type="ARBA" id="ARBA00012961"/>
    </source>
</evidence>
<dbReference type="FunFam" id="3.40.50.300:FF:000776">
    <property type="entry name" value="Guanylate kinase 2"/>
    <property type="match status" value="1"/>
</dbReference>
<dbReference type="InterPro" id="IPR008145">
    <property type="entry name" value="GK/Ca_channel_bsu"/>
</dbReference>
<dbReference type="PANTHER" id="PTHR23117:SF13">
    <property type="entry name" value="GUANYLATE KINASE"/>
    <property type="match status" value="1"/>
</dbReference>
<dbReference type="SUPFAM" id="SSF52540">
    <property type="entry name" value="P-loop containing nucleoside triphosphate hydrolases"/>
    <property type="match status" value="1"/>
</dbReference>
<dbReference type="PANTHER" id="PTHR23117">
    <property type="entry name" value="GUANYLATE KINASE-RELATED"/>
    <property type="match status" value="1"/>
</dbReference>
<sequence length="562" mass="59594">MSSESSSSAADEARAAMDRARISVMESENEIQKIKSALRSVGGGEASAASPNSLTVTALKVSGLPESAKPSFKLQLSSPVEELTLTGLYDPLDADADADGRTAKFDGVDAAVATLTVSAFDADVPLGSSAAHDLAPLCDFDPLAPGGSKKETRIDVAIVPEDGGGGSAAEVAAAAAAPEAAKAEDEETKADEGEAKGEVAEETTTTASTPRPAVFCGPSGVGKGTLIELLMKKYPDSFGFSVSHTTRPPREGEKDGVHYNFTTVDDIKRDIDDGKFIEHAEVHGKYYGTSVAAVETVRESGKICVLDIDVQGVRSVKGSALEPIYVFIAPPSMEALEERLRGRGTESEEDVKKRLANAQGEMDYGMVEGNFDRVFTNDDLDKTFAALAEAFEGWYPHLAKKSGGEPAKEEEPKEPEAAKEGGAAVQIPVCTVTLKAEYRPSATDRRDKLYDLLNEASKRKAAAIDRLRKSAAEVSRVTKPTAAPAGGDKGGDKAAVKSGFLNKKGKKKGSEPGFLTRWYQRTIGPESLARRIYPVVHNYVLFFAAVALMHFQGHNLALPPPV</sequence>
<organism evidence="10">
    <name type="scientific">Trieres chinensis</name>
    <name type="common">Marine centric diatom</name>
    <name type="synonym">Odontella sinensis</name>
    <dbReference type="NCBI Taxonomy" id="1514140"/>
    <lineage>
        <taxon>Eukaryota</taxon>
        <taxon>Sar</taxon>
        <taxon>Stramenopiles</taxon>
        <taxon>Ochrophyta</taxon>
        <taxon>Bacillariophyta</taxon>
        <taxon>Mediophyceae</taxon>
        <taxon>Biddulphiophycidae</taxon>
        <taxon>Eupodiscales</taxon>
        <taxon>Parodontellaceae</taxon>
        <taxon>Trieres</taxon>
    </lineage>
</organism>
<proteinExistence type="inferred from homology"/>
<keyword evidence="6" id="KW-0067">ATP-binding</keyword>
<dbReference type="GO" id="GO:0005829">
    <property type="term" value="C:cytosol"/>
    <property type="evidence" value="ECO:0007669"/>
    <property type="project" value="TreeGrafter"/>
</dbReference>
<evidence type="ECO:0000256" key="5">
    <source>
        <dbReference type="ARBA" id="ARBA00022777"/>
    </source>
</evidence>
<feature type="region of interest" description="Disordered" evidence="8">
    <location>
        <begin position="475"/>
        <end position="510"/>
    </location>
</feature>
<keyword evidence="4" id="KW-0547">Nucleotide-binding</keyword>
<dbReference type="InterPro" id="IPR008144">
    <property type="entry name" value="Guanylate_kin-like_dom"/>
</dbReference>
<evidence type="ECO:0000256" key="3">
    <source>
        <dbReference type="ARBA" id="ARBA00022679"/>
    </source>
</evidence>
<evidence type="ECO:0000256" key="1">
    <source>
        <dbReference type="ARBA" id="ARBA00005790"/>
    </source>
</evidence>
<keyword evidence="3" id="KW-0808">Transferase</keyword>
<feature type="compositionally biased region" description="Low complexity" evidence="8">
    <location>
        <begin position="202"/>
        <end position="214"/>
    </location>
</feature>
<dbReference type="InterPro" id="IPR017665">
    <property type="entry name" value="Guanylate_kinase"/>
</dbReference>
<dbReference type="Pfam" id="PF00625">
    <property type="entry name" value="Guanylate_kin"/>
    <property type="match status" value="1"/>
</dbReference>
<evidence type="ECO:0000259" key="9">
    <source>
        <dbReference type="PROSITE" id="PS50052"/>
    </source>
</evidence>
<protein>
    <recommendedName>
        <fullName evidence="2">guanylate kinase</fullName>
        <ecNumber evidence="2">2.7.4.8</ecNumber>
    </recommendedName>
</protein>
<feature type="region of interest" description="Disordered" evidence="8">
    <location>
        <begin position="401"/>
        <end position="422"/>
    </location>
</feature>
<feature type="domain" description="Guanylate kinase-like" evidence="9">
    <location>
        <begin position="210"/>
        <end position="392"/>
    </location>
</feature>
<dbReference type="EC" id="2.7.4.8" evidence="2"/>
<feature type="coiled-coil region" evidence="7">
    <location>
        <begin position="10"/>
        <end position="37"/>
    </location>
</feature>
<dbReference type="CDD" id="cd00071">
    <property type="entry name" value="GMPK"/>
    <property type="match status" value="1"/>
</dbReference>
<dbReference type="InterPro" id="IPR020590">
    <property type="entry name" value="Guanylate_kinase_CS"/>
</dbReference>
<dbReference type="PROSITE" id="PS00856">
    <property type="entry name" value="GUANYLATE_KINASE_1"/>
    <property type="match status" value="1"/>
</dbReference>
<dbReference type="PROSITE" id="PS50052">
    <property type="entry name" value="GUANYLATE_KINASE_2"/>
    <property type="match status" value="1"/>
</dbReference>
<gene>
    <name evidence="10" type="ORF">OSIN01602_LOCUS1900</name>
</gene>
<dbReference type="Gene3D" id="3.40.50.300">
    <property type="entry name" value="P-loop containing nucleotide triphosphate hydrolases"/>
    <property type="match status" value="1"/>
</dbReference>
<evidence type="ECO:0000313" key="10">
    <source>
        <dbReference type="EMBL" id="CAD9322455.1"/>
    </source>
</evidence>
<dbReference type="SMART" id="SM00072">
    <property type="entry name" value="GuKc"/>
    <property type="match status" value="1"/>
</dbReference>
<dbReference type="InterPro" id="IPR027417">
    <property type="entry name" value="P-loop_NTPase"/>
</dbReference>
<dbReference type="GO" id="GO:0005524">
    <property type="term" value="F:ATP binding"/>
    <property type="evidence" value="ECO:0007669"/>
    <property type="project" value="UniProtKB-KW"/>
</dbReference>